<name>A0AAN9YW79_9PEZI</name>
<dbReference type="AlphaFoldDB" id="A0AAN9YW79"/>
<feature type="region of interest" description="Disordered" evidence="1">
    <location>
        <begin position="46"/>
        <end position="65"/>
    </location>
</feature>
<proteinExistence type="predicted"/>
<evidence type="ECO:0000313" key="2">
    <source>
        <dbReference type="EMBL" id="KAK7756140.1"/>
    </source>
</evidence>
<gene>
    <name evidence="2" type="ORF">SLS62_001732</name>
</gene>
<dbReference type="InterPro" id="IPR013083">
    <property type="entry name" value="Znf_RING/FYVE/PHD"/>
</dbReference>
<keyword evidence="3" id="KW-1185">Reference proteome</keyword>
<dbReference type="Gene3D" id="3.30.40.10">
    <property type="entry name" value="Zinc/RING finger domain, C3HC4 (zinc finger)"/>
    <property type="match status" value="1"/>
</dbReference>
<protein>
    <recommendedName>
        <fullName evidence="4">RING-type domain-containing protein</fullName>
    </recommendedName>
</protein>
<dbReference type="Proteomes" id="UP001320420">
    <property type="component" value="Unassembled WGS sequence"/>
</dbReference>
<evidence type="ECO:0000256" key="1">
    <source>
        <dbReference type="SAM" id="MobiDB-lite"/>
    </source>
</evidence>
<feature type="compositionally biased region" description="Acidic residues" evidence="1">
    <location>
        <begin position="54"/>
        <end position="65"/>
    </location>
</feature>
<evidence type="ECO:0000313" key="3">
    <source>
        <dbReference type="Proteomes" id="UP001320420"/>
    </source>
</evidence>
<comment type="caution">
    <text evidence="2">The sequence shown here is derived from an EMBL/GenBank/DDBJ whole genome shotgun (WGS) entry which is preliminary data.</text>
</comment>
<reference evidence="2 3" key="1">
    <citation type="submission" date="2024-02" db="EMBL/GenBank/DDBJ databases">
        <title>De novo assembly and annotation of 12 fungi associated with fruit tree decline syndrome in Ontario, Canada.</title>
        <authorList>
            <person name="Sulman M."/>
            <person name="Ellouze W."/>
            <person name="Ilyukhin E."/>
        </authorList>
    </citation>
    <scope>NUCLEOTIDE SEQUENCE [LARGE SCALE GENOMIC DNA]</scope>
    <source>
        <strain evidence="2 3">M11/M66-122</strain>
    </source>
</reference>
<organism evidence="2 3">
    <name type="scientific">Diatrype stigma</name>
    <dbReference type="NCBI Taxonomy" id="117547"/>
    <lineage>
        <taxon>Eukaryota</taxon>
        <taxon>Fungi</taxon>
        <taxon>Dikarya</taxon>
        <taxon>Ascomycota</taxon>
        <taxon>Pezizomycotina</taxon>
        <taxon>Sordariomycetes</taxon>
        <taxon>Xylariomycetidae</taxon>
        <taxon>Xylariales</taxon>
        <taxon>Diatrypaceae</taxon>
        <taxon>Diatrype</taxon>
    </lineage>
</organism>
<evidence type="ECO:0008006" key="4">
    <source>
        <dbReference type="Google" id="ProtNLM"/>
    </source>
</evidence>
<sequence length="299" mass="32973">MATIQTSNYLPDIEGLLDSQGDEKAVGLEVLCACCQESTLDISRSARYASSSTGDDEELAGTEDPDAAHTCFPRYQKRGIERTVALACGHVLGDRCTARMLMEDAQCVVCPSCHYKMQYAACEHAIAPARVPVRGVEPVRDRFPLTIPEGGAPTACKECRWRAVAAKLQLALSADCALCFRRQQAEDEAEHRAHRAAHLERGVRDALAEVMRLVWPDFVTRATDAAARRAVEDADRRQATLSVLVAMALSELEGTIWCRTPARPLSAESSRRHHANVASIEVQVLGWLMEVRDDSRRAW</sequence>
<accession>A0AAN9YW79</accession>
<dbReference type="EMBL" id="JAKJXP020000008">
    <property type="protein sequence ID" value="KAK7756140.1"/>
    <property type="molecule type" value="Genomic_DNA"/>
</dbReference>